<keyword evidence="8" id="KW-0028">Amino-acid biosynthesis</keyword>
<comment type="similarity">
    <text evidence="3 8">Belongs to the class-II aminoacyl-tRNA synthetase family. HisZ subfamily.</text>
</comment>
<dbReference type="PANTHER" id="PTHR43707">
    <property type="entry name" value="HISTIDYL-TRNA SYNTHETASE"/>
    <property type="match status" value="1"/>
</dbReference>
<keyword evidence="6 8" id="KW-0963">Cytoplasm</keyword>
<keyword evidence="8" id="KW-0368">Histidine biosynthesis</keyword>
<dbReference type="PIRSF" id="PIRSF001549">
    <property type="entry name" value="His-tRNA_synth"/>
    <property type="match status" value="1"/>
</dbReference>
<dbReference type="NCBIfam" id="NF008935">
    <property type="entry name" value="PRK12292.1-1"/>
    <property type="match status" value="1"/>
</dbReference>
<evidence type="ECO:0000313" key="10">
    <source>
        <dbReference type="EMBL" id="MFC7293763.1"/>
    </source>
</evidence>
<comment type="pathway">
    <text evidence="2 8">Amino-acid biosynthesis; L-histidine biosynthesis; L-histidine from 5-phospho-alpha-D-ribose 1-diphosphate: step 1/9.</text>
</comment>
<gene>
    <name evidence="8" type="primary">hisZ</name>
    <name evidence="10" type="ORF">ACFQQA_03390</name>
</gene>
<comment type="function">
    <text evidence="7 8">Required for the first step of histidine biosynthesis. May allow the feedback regulation of ATP phosphoribosyltransferase activity by histidine.</text>
</comment>
<dbReference type="HAMAP" id="MF_00125">
    <property type="entry name" value="HisZ"/>
    <property type="match status" value="1"/>
</dbReference>
<keyword evidence="10" id="KW-0808">Transferase</keyword>
<comment type="caution">
    <text evidence="10">The sequence shown here is derived from an EMBL/GenBank/DDBJ whole genome shotgun (WGS) entry which is preliminary data.</text>
</comment>
<sequence>MTVSDRWLLPDGVEDILPPLAGQIESLRRDVMDTCQRWGYQLVIPPLIEYLESLFTGTGHDLELQTFKLTDQLTGRMMGVRADMTPQAARIDAHTLGQDGITRLCYAGHVLHTRPRHMLTGRTPIQAGCELFGSASESADMEVISLMLEALRVAGLPSVHLDLAHVSIYESLIGEAEFDRDTSAAIFDAMARKSVPELDGLLGDCPSGSAGARLRELARVSGGPEALAEARRILEGASENLGAALDQLGRVARMLESDFPEVSFGFDFCELRGYNYHTGLVFAAYVPGHGDSVAKGGRYDAIGSDFGRARPATGFSLDIRALVTLGDRPVRPARAVWAPAERDAVLEQKISELRKTDTVVRALPEDNGEDPAARGCDRKLVKQGDHWVVQALG</sequence>
<feature type="domain" description="Class II Histidinyl-tRNA synthetase (HisRS)-like catalytic core" evidence="9">
    <location>
        <begin position="12"/>
        <end position="322"/>
    </location>
</feature>
<organism evidence="10 11">
    <name type="scientific">Marinobacter aromaticivorans</name>
    <dbReference type="NCBI Taxonomy" id="1494078"/>
    <lineage>
        <taxon>Bacteria</taxon>
        <taxon>Pseudomonadati</taxon>
        <taxon>Pseudomonadota</taxon>
        <taxon>Gammaproteobacteria</taxon>
        <taxon>Pseudomonadales</taxon>
        <taxon>Marinobacteraceae</taxon>
        <taxon>Marinobacter</taxon>
    </lineage>
</organism>
<evidence type="ECO:0000256" key="3">
    <source>
        <dbReference type="ARBA" id="ARBA00005539"/>
    </source>
</evidence>
<name>A0ABW2IS72_9GAMM</name>
<evidence type="ECO:0000256" key="8">
    <source>
        <dbReference type="HAMAP-Rule" id="MF_00125"/>
    </source>
</evidence>
<proteinExistence type="inferred from homology"/>
<dbReference type="RefSeq" id="WP_100687053.1">
    <property type="nucleotide sequence ID" value="NZ_JBHTBD010000001.1"/>
</dbReference>
<reference evidence="11" key="1">
    <citation type="journal article" date="2019" name="Int. J. Syst. Evol. Microbiol.">
        <title>The Global Catalogue of Microorganisms (GCM) 10K type strain sequencing project: providing services to taxonomists for standard genome sequencing and annotation.</title>
        <authorList>
            <consortium name="The Broad Institute Genomics Platform"/>
            <consortium name="The Broad Institute Genome Sequencing Center for Infectious Disease"/>
            <person name="Wu L."/>
            <person name="Ma J."/>
        </authorList>
    </citation>
    <scope>NUCLEOTIDE SEQUENCE [LARGE SCALE GENOMIC DNA]</scope>
    <source>
        <strain evidence="11">CCUG 60559</strain>
    </source>
</reference>
<dbReference type="GO" id="GO:0016757">
    <property type="term" value="F:glycosyltransferase activity"/>
    <property type="evidence" value="ECO:0007669"/>
    <property type="project" value="UniProtKB-KW"/>
</dbReference>
<dbReference type="InterPro" id="IPR045864">
    <property type="entry name" value="aa-tRNA-synth_II/BPL/LPL"/>
</dbReference>
<evidence type="ECO:0000256" key="5">
    <source>
        <dbReference type="ARBA" id="ARBA00020397"/>
    </source>
</evidence>
<dbReference type="Pfam" id="PF13393">
    <property type="entry name" value="tRNA-synt_His"/>
    <property type="match status" value="1"/>
</dbReference>
<dbReference type="Gene3D" id="3.30.930.10">
    <property type="entry name" value="Bira Bifunctional Protein, Domain 2"/>
    <property type="match status" value="1"/>
</dbReference>
<evidence type="ECO:0000256" key="2">
    <source>
        <dbReference type="ARBA" id="ARBA00004667"/>
    </source>
</evidence>
<dbReference type="NCBIfam" id="NF009086">
    <property type="entry name" value="PRK12421.1"/>
    <property type="match status" value="1"/>
</dbReference>
<evidence type="ECO:0000313" key="11">
    <source>
        <dbReference type="Proteomes" id="UP001596506"/>
    </source>
</evidence>
<evidence type="ECO:0000256" key="4">
    <source>
        <dbReference type="ARBA" id="ARBA00011496"/>
    </source>
</evidence>
<dbReference type="CDD" id="cd00773">
    <property type="entry name" value="HisRS-like_core"/>
    <property type="match status" value="1"/>
</dbReference>
<keyword evidence="10" id="KW-0328">Glycosyltransferase</keyword>
<protein>
    <recommendedName>
        <fullName evidence="5 8">ATP phosphoribosyltransferase regulatory subunit</fullName>
    </recommendedName>
</protein>
<evidence type="ECO:0000256" key="7">
    <source>
        <dbReference type="ARBA" id="ARBA00025246"/>
    </source>
</evidence>
<dbReference type="PANTHER" id="PTHR43707:SF1">
    <property type="entry name" value="HISTIDINE--TRNA LIGASE, MITOCHONDRIAL-RELATED"/>
    <property type="match status" value="1"/>
</dbReference>
<evidence type="ECO:0000256" key="6">
    <source>
        <dbReference type="ARBA" id="ARBA00022490"/>
    </source>
</evidence>
<comment type="subunit">
    <text evidence="4 8">Heteromultimer composed of HisG and HisZ subunits.</text>
</comment>
<evidence type="ECO:0000256" key="1">
    <source>
        <dbReference type="ARBA" id="ARBA00004496"/>
    </source>
</evidence>
<dbReference type="Proteomes" id="UP001596506">
    <property type="component" value="Unassembled WGS sequence"/>
</dbReference>
<evidence type="ECO:0000259" key="9">
    <source>
        <dbReference type="Pfam" id="PF13393"/>
    </source>
</evidence>
<dbReference type="InterPro" id="IPR041715">
    <property type="entry name" value="HisRS-like_core"/>
</dbReference>
<dbReference type="EMBL" id="JBHTBD010000001">
    <property type="protein sequence ID" value="MFC7293763.1"/>
    <property type="molecule type" value="Genomic_DNA"/>
</dbReference>
<dbReference type="SUPFAM" id="SSF55681">
    <property type="entry name" value="Class II aaRS and biotin synthetases"/>
    <property type="match status" value="1"/>
</dbReference>
<accession>A0ABW2IS72</accession>
<comment type="miscellaneous">
    <text evidence="8">This function is generally fulfilled by the C-terminal part of HisG, which is missing in some bacteria such as this one.</text>
</comment>
<comment type="subcellular location">
    <subcellularLocation>
        <location evidence="1 8">Cytoplasm</location>
    </subcellularLocation>
</comment>
<dbReference type="InterPro" id="IPR004517">
    <property type="entry name" value="HisZ"/>
</dbReference>
<keyword evidence="11" id="KW-1185">Reference proteome</keyword>
<dbReference type="InterPro" id="IPR004516">
    <property type="entry name" value="HisRS/HisZ"/>
</dbReference>
<dbReference type="NCBIfam" id="TIGR00443">
    <property type="entry name" value="hisZ_biosyn_reg"/>
    <property type="match status" value="1"/>
</dbReference>